<proteinExistence type="inferred from homology"/>
<name>A0A384K7K4_BOTFB</name>
<dbReference type="VEuPathDB" id="FungiDB:Bcin16g04680"/>
<dbReference type="GO" id="GO:0016592">
    <property type="term" value="C:mediator complex"/>
    <property type="evidence" value="ECO:0007669"/>
    <property type="project" value="InterPro"/>
</dbReference>
<evidence type="ECO:0000256" key="7">
    <source>
        <dbReference type="ARBA" id="ARBA00023242"/>
    </source>
</evidence>
<keyword evidence="5 9" id="KW-0010">Activator</keyword>
<dbReference type="GO" id="GO:0006357">
    <property type="term" value="P:regulation of transcription by RNA polymerase II"/>
    <property type="evidence" value="ECO:0007669"/>
    <property type="project" value="InterPro"/>
</dbReference>
<reference evidence="11 12" key="1">
    <citation type="journal article" date="2011" name="PLoS Genet.">
        <title>Genomic analysis of the necrotrophic fungal pathogens Sclerotinia sclerotiorum and Botrytis cinerea.</title>
        <authorList>
            <person name="Amselem J."/>
            <person name="Cuomo C.A."/>
            <person name="van Kan J.A."/>
            <person name="Viaud M."/>
            <person name="Benito E.P."/>
            <person name="Couloux A."/>
            <person name="Coutinho P.M."/>
            <person name="de Vries R.P."/>
            <person name="Dyer P.S."/>
            <person name="Fillinger S."/>
            <person name="Fournier E."/>
            <person name="Gout L."/>
            <person name="Hahn M."/>
            <person name="Kohn L."/>
            <person name="Lapalu N."/>
            <person name="Plummer K.M."/>
            <person name="Pradier J.M."/>
            <person name="Quevillon E."/>
            <person name="Sharon A."/>
            <person name="Simon A."/>
            <person name="ten Have A."/>
            <person name="Tudzynski B."/>
            <person name="Tudzynski P."/>
            <person name="Wincker P."/>
            <person name="Andrew M."/>
            <person name="Anthouard V."/>
            <person name="Beever R.E."/>
            <person name="Beffa R."/>
            <person name="Benoit I."/>
            <person name="Bouzid O."/>
            <person name="Brault B."/>
            <person name="Chen Z."/>
            <person name="Choquer M."/>
            <person name="Collemare J."/>
            <person name="Cotton P."/>
            <person name="Danchin E.G."/>
            <person name="Da Silva C."/>
            <person name="Gautier A."/>
            <person name="Giraud C."/>
            <person name="Giraud T."/>
            <person name="Gonzalez C."/>
            <person name="Grossetete S."/>
            <person name="Guldener U."/>
            <person name="Henrissat B."/>
            <person name="Howlett B.J."/>
            <person name="Kodira C."/>
            <person name="Kretschmer M."/>
            <person name="Lappartient A."/>
            <person name="Leroch M."/>
            <person name="Levis C."/>
            <person name="Mauceli E."/>
            <person name="Neuveglise C."/>
            <person name="Oeser B."/>
            <person name="Pearson M."/>
            <person name="Poulain J."/>
            <person name="Poussereau N."/>
            <person name="Quesneville H."/>
            <person name="Rascle C."/>
            <person name="Schumacher J."/>
            <person name="Segurens B."/>
            <person name="Sexton A."/>
            <person name="Silva E."/>
            <person name="Sirven C."/>
            <person name="Soanes D.M."/>
            <person name="Talbot N.J."/>
            <person name="Templeton M."/>
            <person name="Yandava C."/>
            <person name="Yarden O."/>
            <person name="Zeng Q."/>
            <person name="Rollins J.A."/>
            <person name="Lebrun M.H."/>
            <person name="Dickman M."/>
        </authorList>
    </citation>
    <scope>NUCLEOTIDE SEQUENCE [LARGE SCALE GENOMIC DNA]</scope>
    <source>
        <strain evidence="11 12">B05.10</strain>
    </source>
</reference>
<dbReference type="AlphaFoldDB" id="A0A384K7K4"/>
<keyword evidence="4 9" id="KW-0805">Transcription regulation</keyword>
<keyword evidence="7 9" id="KW-0539">Nucleus</keyword>
<comment type="similarity">
    <text evidence="2 9">Belongs to the Mediator complex subunit 19 family.</text>
</comment>
<evidence type="ECO:0000313" key="11">
    <source>
        <dbReference type="EMBL" id="ATZ58779.1"/>
    </source>
</evidence>
<evidence type="ECO:0000256" key="2">
    <source>
        <dbReference type="ARBA" id="ARBA00009259"/>
    </source>
</evidence>
<dbReference type="EMBL" id="CP009820">
    <property type="protein sequence ID" value="ATZ58779.1"/>
    <property type="molecule type" value="Genomic_DNA"/>
</dbReference>
<evidence type="ECO:0000256" key="5">
    <source>
        <dbReference type="ARBA" id="ARBA00023159"/>
    </source>
</evidence>
<evidence type="ECO:0000256" key="4">
    <source>
        <dbReference type="ARBA" id="ARBA00023015"/>
    </source>
</evidence>
<organism evidence="11 12">
    <name type="scientific">Botryotinia fuckeliana (strain B05.10)</name>
    <name type="common">Noble rot fungus</name>
    <name type="synonym">Botrytis cinerea</name>
    <dbReference type="NCBI Taxonomy" id="332648"/>
    <lineage>
        <taxon>Eukaryota</taxon>
        <taxon>Fungi</taxon>
        <taxon>Dikarya</taxon>
        <taxon>Ascomycota</taxon>
        <taxon>Pezizomycotina</taxon>
        <taxon>Leotiomycetes</taxon>
        <taxon>Helotiales</taxon>
        <taxon>Sclerotiniaceae</taxon>
        <taxon>Botrytis</taxon>
    </lineage>
</organism>
<comment type="subunit">
    <text evidence="9">Component of the Mediator complex.</text>
</comment>
<evidence type="ECO:0000256" key="9">
    <source>
        <dbReference type="RuleBase" id="RU364151"/>
    </source>
</evidence>
<feature type="region of interest" description="Disordered" evidence="10">
    <location>
        <begin position="1"/>
        <end position="86"/>
    </location>
</feature>
<evidence type="ECO:0000256" key="10">
    <source>
        <dbReference type="SAM" id="MobiDB-lite"/>
    </source>
</evidence>
<feature type="compositionally biased region" description="Basic and acidic residues" evidence="10">
    <location>
        <begin position="67"/>
        <end position="86"/>
    </location>
</feature>
<feature type="region of interest" description="Disordered" evidence="10">
    <location>
        <begin position="253"/>
        <end position="344"/>
    </location>
</feature>
<evidence type="ECO:0000313" key="12">
    <source>
        <dbReference type="Proteomes" id="UP000001798"/>
    </source>
</evidence>
<dbReference type="Proteomes" id="UP000001798">
    <property type="component" value="Chromosome 16"/>
</dbReference>
<reference evidence="11 12" key="2">
    <citation type="journal article" date="2012" name="Eukaryot. Cell">
        <title>Genome update of Botrytis cinerea strains B05.10 and T4.</title>
        <authorList>
            <person name="Staats M."/>
            <person name="van Kan J.A."/>
        </authorList>
    </citation>
    <scope>NUCLEOTIDE SEQUENCE [LARGE SCALE GENOMIC DNA]</scope>
    <source>
        <strain evidence="11 12">B05.10</strain>
    </source>
</reference>
<dbReference type="InterPro" id="IPR013942">
    <property type="entry name" value="Mediator_Med19_fun"/>
</dbReference>
<evidence type="ECO:0000256" key="1">
    <source>
        <dbReference type="ARBA" id="ARBA00004123"/>
    </source>
</evidence>
<comment type="function">
    <text evidence="9">Component of the Mediator complex, a coactivator involved in the regulated transcription of nearly all RNA polymerase II-dependent genes. Mediator functions as a bridge to convey information from gene-specific regulatory proteins to the basal RNA polymerase II transcription machinery. Mediator is recruited to promoters by direct interactions with regulatory proteins and serves as a scaffold for the assembly of a functional preinitiation complex with RNA polymerase II and the general transcription factors.</text>
</comment>
<reference evidence="11 12" key="3">
    <citation type="journal article" date="2017" name="Mol. Plant Pathol.">
        <title>A gapless genome sequence of the fungus Botrytis cinerea.</title>
        <authorList>
            <person name="Van Kan J.A."/>
            <person name="Stassen J.H."/>
            <person name="Mosbach A."/>
            <person name="Van Der Lee T.A."/>
            <person name="Faino L."/>
            <person name="Farmer A.D."/>
            <person name="Papasotiriou D.G."/>
            <person name="Zhou S."/>
            <person name="Seidl M.F."/>
            <person name="Cottam E."/>
            <person name="Edel D."/>
            <person name="Hahn M."/>
            <person name="Schwartz D.C."/>
            <person name="Dietrich R.A."/>
            <person name="Widdison S."/>
            <person name="Scalliet G."/>
        </authorList>
    </citation>
    <scope>NUCLEOTIDE SEQUENCE [LARGE SCALE GENOMIC DNA]</scope>
    <source>
        <strain evidence="11 12">B05.10</strain>
    </source>
</reference>
<dbReference type="GO" id="GO:0003712">
    <property type="term" value="F:transcription coregulator activity"/>
    <property type="evidence" value="ECO:0007669"/>
    <property type="project" value="InterPro"/>
</dbReference>
<comment type="subcellular location">
    <subcellularLocation>
        <location evidence="1 9">Nucleus</location>
    </subcellularLocation>
</comment>
<accession>A0A384K7K4</accession>
<feature type="compositionally biased region" description="Polar residues" evidence="10">
    <location>
        <begin position="20"/>
        <end position="60"/>
    </location>
</feature>
<dbReference type="OrthoDB" id="2160599at2759"/>
<evidence type="ECO:0000256" key="3">
    <source>
        <dbReference type="ARBA" id="ARBA00019615"/>
    </source>
</evidence>
<evidence type="ECO:0000256" key="6">
    <source>
        <dbReference type="ARBA" id="ARBA00023163"/>
    </source>
</evidence>
<sequence>MPSDLPQTPQSPSNTPSSTDISSKNAVSPRINTSLPTPAHSINGSMSTANSAIETSQSIDPLSKRKRDFEDLGDQKQKKVHVEDSRPSIDDLHQDVGKKYLLCRTLHKHQNLNVQQDLYDRFGLNGIAASLARVTADGKKNTVRKTYKGYIKSLGIAGQFDAVKGPEPNQPGSLTSLIDPYGPIGPREGWNQAHVQGKEISRGIEDLLPELKTALTMAKGPVPKERWNQSVLGEISSQIANDPLKAIPAKAKAPMSMPQSTMGVPKQNRGAADIVRPKRTAKKRSYGDSSFEGYGEGYVDDDGGYSTGDGDDRAGGRKRPKKTPTSHGFQGPMRQSYGPGMVGA</sequence>
<keyword evidence="6 9" id="KW-0804">Transcription</keyword>
<protein>
    <recommendedName>
        <fullName evidence="3 9">Mediator of RNA polymerase II transcription subunit 19</fullName>
    </recommendedName>
    <alternativeName>
        <fullName evidence="8 9">Mediator complex subunit 19</fullName>
    </alternativeName>
</protein>
<keyword evidence="12" id="KW-1185">Reference proteome</keyword>
<dbReference type="Pfam" id="PF08633">
    <property type="entry name" value="Rox3"/>
    <property type="match status" value="1"/>
</dbReference>
<evidence type="ECO:0000256" key="8">
    <source>
        <dbReference type="ARBA" id="ARBA00032018"/>
    </source>
</evidence>
<gene>
    <name evidence="9" type="primary">MED19</name>
    <name evidence="11" type="ORF">BCIN_16g04680</name>
</gene>
<feature type="compositionally biased region" description="Low complexity" evidence="10">
    <location>
        <begin position="1"/>
        <end position="19"/>
    </location>
</feature>